<dbReference type="SMART" id="SM00116">
    <property type="entry name" value="CBS"/>
    <property type="match status" value="2"/>
</dbReference>
<evidence type="ECO:0000259" key="12">
    <source>
        <dbReference type="PROSITE" id="PS51371"/>
    </source>
</evidence>
<keyword evidence="3" id="KW-1003">Cell membrane</keyword>
<dbReference type="Gene3D" id="3.10.580.10">
    <property type="entry name" value="CBS-domain"/>
    <property type="match status" value="1"/>
</dbReference>
<organism evidence="14 15">
    <name type="scientific">Phytoactinopolyspora mesophila</name>
    <dbReference type="NCBI Taxonomy" id="2650750"/>
    <lineage>
        <taxon>Bacteria</taxon>
        <taxon>Bacillati</taxon>
        <taxon>Actinomycetota</taxon>
        <taxon>Actinomycetes</taxon>
        <taxon>Jiangellales</taxon>
        <taxon>Jiangellaceae</taxon>
        <taxon>Phytoactinopolyspora</taxon>
    </lineage>
</organism>
<sequence>MSAVLGIAAIFLLTFGTAYFVAQEFAYVSADRIELSRQAAAGDKRAASAVRVMQRLSFMLSAAQVGITVTALMVGFIAEPAFSQLLRPALEWAGLPDAAISGIAVAIAFGLATVIQMVLGELFPKNLALAKPEALAKALAASTHIYLAVSGPVIRMFDNSANRLLRAVGIQPVEELHHGATLEELGHIIDEAKAQGSLSAHLSALLARAVSFTEHTAGEAMVPRPDVVSVQASAPASAVIDLIRAHGHTTYPVLGETTDDIVGVVGVRELMRLPEQMMANSTAGDLARLPFLVPDSLALLPLTRRMEERGDEFACVVDEYGGLAGIITLEDIAEELVGEIEDESDREAVAATLIGGWWELDAGLRVDEAAAYTGVGLPESEDYDTVGGLIAAELGRLAQPGDHLTIDLPRSGDEVESVQIEVLSVERRVAERIRLRAVVEVQQ</sequence>
<feature type="transmembrane region" description="Helical" evidence="11">
    <location>
        <begin position="98"/>
        <end position="119"/>
    </location>
</feature>
<dbReference type="SUPFAM" id="SSF56176">
    <property type="entry name" value="FAD-binding/transporter-associated domain-like"/>
    <property type="match status" value="1"/>
</dbReference>
<comment type="similarity">
    <text evidence="2">Belongs to the UPF0053 family.</text>
</comment>
<dbReference type="Gene3D" id="3.30.465.10">
    <property type="match status" value="1"/>
</dbReference>
<evidence type="ECO:0000256" key="4">
    <source>
        <dbReference type="ARBA" id="ARBA00022692"/>
    </source>
</evidence>
<dbReference type="SMART" id="SM01091">
    <property type="entry name" value="CorC_HlyC"/>
    <property type="match status" value="1"/>
</dbReference>
<evidence type="ECO:0000313" key="15">
    <source>
        <dbReference type="Proteomes" id="UP000460435"/>
    </source>
</evidence>
<dbReference type="InterPro" id="IPR046342">
    <property type="entry name" value="CBS_dom_sf"/>
</dbReference>
<feature type="domain" description="CBS" evidence="12">
    <location>
        <begin position="221"/>
        <end position="282"/>
    </location>
</feature>
<dbReference type="PANTHER" id="PTHR43099:SF6">
    <property type="entry name" value="UPF0053 PROTEIN RV1842C"/>
    <property type="match status" value="1"/>
</dbReference>
<evidence type="ECO:0000313" key="14">
    <source>
        <dbReference type="EMBL" id="NDL58718.1"/>
    </source>
</evidence>
<accession>A0A7K3M8H4</accession>
<comment type="subcellular location">
    <subcellularLocation>
        <location evidence="1">Cell membrane</location>
        <topology evidence="1">Multi-pass membrane protein</topology>
    </subcellularLocation>
</comment>
<feature type="transmembrane region" description="Helical" evidence="11">
    <location>
        <begin position="58"/>
        <end position="78"/>
    </location>
</feature>
<dbReference type="InterPro" id="IPR002550">
    <property type="entry name" value="CNNM"/>
</dbReference>
<feature type="domain" description="CBS" evidence="12">
    <location>
        <begin position="286"/>
        <end position="343"/>
    </location>
</feature>
<dbReference type="InterPro" id="IPR005170">
    <property type="entry name" value="Transptr-assoc_dom"/>
</dbReference>
<evidence type="ECO:0000256" key="1">
    <source>
        <dbReference type="ARBA" id="ARBA00004651"/>
    </source>
</evidence>
<dbReference type="PROSITE" id="PS51371">
    <property type="entry name" value="CBS"/>
    <property type="match status" value="2"/>
</dbReference>
<dbReference type="AlphaFoldDB" id="A0A7K3M8H4"/>
<dbReference type="InterPro" id="IPR016169">
    <property type="entry name" value="FAD-bd_PCMH_sub2"/>
</dbReference>
<dbReference type="Proteomes" id="UP000460435">
    <property type="component" value="Unassembled WGS sequence"/>
</dbReference>
<dbReference type="EMBL" id="WLZY01000005">
    <property type="protein sequence ID" value="NDL58718.1"/>
    <property type="molecule type" value="Genomic_DNA"/>
</dbReference>
<keyword evidence="7 9" id="KW-0129">CBS domain</keyword>
<protein>
    <submittedName>
        <fullName evidence="14">DUF21 domain-containing protein</fullName>
    </submittedName>
</protein>
<evidence type="ECO:0000256" key="5">
    <source>
        <dbReference type="ARBA" id="ARBA00022737"/>
    </source>
</evidence>
<evidence type="ECO:0000256" key="6">
    <source>
        <dbReference type="ARBA" id="ARBA00022989"/>
    </source>
</evidence>
<dbReference type="CDD" id="cd04590">
    <property type="entry name" value="CBS_pair_CorC_HlyC_assoc"/>
    <property type="match status" value="1"/>
</dbReference>
<dbReference type="PANTHER" id="PTHR43099">
    <property type="entry name" value="UPF0053 PROTEIN YRKA"/>
    <property type="match status" value="1"/>
</dbReference>
<proteinExistence type="inferred from homology"/>
<gene>
    <name evidence="14" type="ORF">F7O44_16740</name>
</gene>
<dbReference type="Pfam" id="PF00571">
    <property type="entry name" value="CBS"/>
    <property type="match status" value="2"/>
</dbReference>
<evidence type="ECO:0000256" key="9">
    <source>
        <dbReference type="PROSITE-ProRule" id="PRU00703"/>
    </source>
</evidence>
<evidence type="ECO:0000256" key="2">
    <source>
        <dbReference type="ARBA" id="ARBA00006337"/>
    </source>
</evidence>
<keyword evidence="6 10" id="KW-1133">Transmembrane helix</keyword>
<dbReference type="InterPro" id="IPR036318">
    <property type="entry name" value="FAD-bd_PCMH-like_sf"/>
</dbReference>
<evidence type="ECO:0000256" key="10">
    <source>
        <dbReference type="PROSITE-ProRule" id="PRU01193"/>
    </source>
</evidence>
<evidence type="ECO:0000256" key="7">
    <source>
        <dbReference type="ARBA" id="ARBA00023122"/>
    </source>
</evidence>
<dbReference type="PROSITE" id="PS51846">
    <property type="entry name" value="CNNM"/>
    <property type="match status" value="1"/>
</dbReference>
<dbReference type="GO" id="GO:0050660">
    <property type="term" value="F:flavin adenine dinucleotide binding"/>
    <property type="evidence" value="ECO:0007669"/>
    <property type="project" value="InterPro"/>
</dbReference>
<feature type="domain" description="CNNM transmembrane" evidence="13">
    <location>
        <begin position="1"/>
        <end position="203"/>
    </location>
</feature>
<keyword evidence="15" id="KW-1185">Reference proteome</keyword>
<dbReference type="RefSeq" id="WP_162451404.1">
    <property type="nucleotide sequence ID" value="NZ_WLZY01000005.1"/>
</dbReference>
<reference evidence="14 15" key="1">
    <citation type="submission" date="2019-11" db="EMBL/GenBank/DDBJ databases">
        <authorList>
            <person name="Li X.-J."/>
            <person name="Feng X.-M."/>
        </authorList>
    </citation>
    <scope>NUCLEOTIDE SEQUENCE [LARGE SCALE GENOMIC DNA]</scope>
    <source>
        <strain evidence="14 15">XMNu-373</strain>
    </source>
</reference>
<evidence type="ECO:0000256" key="11">
    <source>
        <dbReference type="SAM" id="Phobius"/>
    </source>
</evidence>
<evidence type="ECO:0000256" key="3">
    <source>
        <dbReference type="ARBA" id="ARBA00022475"/>
    </source>
</evidence>
<dbReference type="InterPro" id="IPR000644">
    <property type="entry name" value="CBS_dom"/>
</dbReference>
<dbReference type="GO" id="GO:0005886">
    <property type="term" value="C:plasma membrane"/>
    <property type="evidence" value="ECO:0007669"/>
    <property type="project" value="UniProtKB-SubCell"/>
</dbReference>
<dbReference type="Pfam" id="PF03471">
    <property type="entry name" value="CorC_HlyC"/>
    <property type="match status" value="1"/>
</dbReference>
<dbReference type="Pfam" id="PF01595">
    <property type="entry name" value="CNNM"/>
    <property type="match status" value="1"/>
</dbReference>
<keyword evidence="8 10" id="KW-0472">Membrane</keyword>
<keyword evidence="4 10" id="KW-0812">Transmembrane</keyword>
<evidence type="ECO:0000259" key="13">
    <source>
        <dbReference type="PROSITE" id="PS51846"/>
    </source>
</evidence>
<dbReference type="SUPFAM" id="SSF54631">
    <property type="entry name" value="CBS-domain pair"/>
    <property type="match status" value="1"/>
</dbReference>
<dbReference type="InterPro" id="IPR051676">
    <property type="entry name" value="UPF0053_domain"/>
</dbReference>
<name>A0A7K3M8H4_9ACTN</name>
<keyword evidence="5" id="KW-0677">Repeat</keyword>
<comment type="caution">
    <text evidence="14">The sequence shown here is derived from an EMBL/GenBank/DDBJ whole genome shotgun (WGS) entry which is preliminary data.</text>
</comment>
<evidence type="ECO:0000256" key="8">
    <source>
        <dbReference type="ARBA" id="ARBA00023136"/>
    </source>
</evidence>
<dbReference type="InterPro" id="IPR044751">
    <property type="entry name" value="Ion_transp-like_CBS"/>
</dbReference>